<dbReference type="PANTHER" id="PTHR33434">
    <property type="entry name" value="DEGV DOMAIN-CONTAINING PROTEIN DR_1986-RELATED"/>
    <property type="match status" value="1"/>
</dbReference>
<dbReference type="Pfam" id="PF02645">
    <property type="entry name" value="DegV"/>
    <property type="match status" value="1"/>
</dbReference>
<accession>A0ABV7WFW1</accession>
<dbReference type="InterPro" id="IPR043168">
    <property type="entry name" value="DegV_C"/>
</dbReference>
<dbReference type="InterPro" id="IPR050270">
    <property type="entry name" value="DegV_domain_contain"/>
</dbReference>
<reference evidence="3" key="1">
    <citation type="journal article" date="2019" name="Int. J. Syst. Evol. Microbiol.">
        <title>The Global Catalogue of Microorganisms (GCM) 10K type strain sequencing project: providing services to taxonomists for standard genome sequencing and annotation.</title>
        <authorList>
            <consortium name="The Broad Institute Genomics Platform"/>
            <consortium name="The Broad Institute Genome Sequencing Center for Infectious Disease"/>
            <person name="Wu L."/>
            <person name="Ma J."/>
        </authorList>
    </citation>
    <scope>NUCLEOTIDE SEQUENCE [LARGE SCALE GENOMIC DNA]</scope>
    <source>
        <strain evidence="3">NCAIM B.02333</strain>
    </source>
</reference>
<name>A0ABV7WFW1_9MICO</name>
<evidence type="ECO:0000313" key="3">
    <source>
        <dbReference type="Proteomes" id="UP001595685"/>
    </source>
</evidence>
<dbReference type="RefSeq" id="WP_376983838.1">
    <property type="nucleotide sequence ID" value="NZ_JBHRWW010000003.1"/>
</dbReference>
<dbReference type="PROSITE" id="PS51482">
    <property type="entry name" value="DEGV"/>
    <property type="match status" value="1"/>
</dbReference>
<keyword evidence="1" id="KW-0446">Lipid-binding</keyword>
<evidence type="ECO:0000313" key="2">
    <source>
        <dbReference type="EMBL" id="MFC3687862.1"/>
    </source>
</evidence>
<dbReference type="InterPro" id="IPR003797">
    <property type="entry name" value="DegV"/>
</dbReference>
<dbReference type="Gene3D" id="3.30.1180.10">
    <property type="match status" value="1"/>
</dbReference>
<comment type="caution">
    <text evidence="2">The sequence shown here is derived from an EMBL/GenBank/DDBJ whole genome shotgun (WGS) entry which is preliminary data.</text>
</comment>
<organism evidence="2 3">
    <name type="scientific">Aquipuribacter hungaricus</name>
    <dbReference type="NCBI Taxonomy" id="545624"/>
    <lineage>
        <taxon>Bacteria</taxon>
        <taxon>Bacillati</taxon>
        <taxon>Actinomycetota</taxon>
        <taxon>Actinomycetes</taxon>
        <taxon>Micrococcales</taxon>
        <taxon>Intrasporangiaceae</taxon>
        <taxon>Aquipuribacter</taxon>
    </lineage>
</organism>
<protein>
    <submittedName>
        <fullName evidence="2">DegV family protein</fullName>
    </submittedName>
</protein>
<gene>
    <name evidence="2" type="ORF">ACFOLH_05850</name>
</gene>
<proteinExistence type="predicted"/>
<evidence type="ECO:0000256" key="1">
    <source>
        <dbReference type="ARBA" id="ARBA00023121"/>
    </source>
</evidence>
<dbReference type="EMBL" id="JBHRWW010000003">
    <property type="protein sequence ID" value="MFC3687862.1"/>
    <property type="molecule type" value="Genomic_DNA"/>
</dbReference>
<keyword evidence="3" id="KW-1185">Reference proteome</keyword>
<dbReference type="SUPFAM" id="SSF82549">
    <property type="entry name" value="DAK1/DegV-like"/>
    <property type="match status" value="1"/>
</dbReference>
<dbReference type="Proteomes" id="UP001595685">
    <property type="component" value="Unassembled WGS sequence"/>
</dbReference>
<sequence>MRTAVVTDSTARPVAPAVAVVDLDVVVDGVPASEAGTDLDALLARMTAGAQVGTSRPSPDGFARAYAAAAASGASAVVSVHLSGALSGTVEAARLAAAGAPLRVEVVDTGCVGAALTAAVGAAAEAAADGADVRRVAALAAGVAGRSRTWFSPATSAHLTRGGRAAGDGGRPGLSARPVLLVHDGRLVPLERLRTTGRVLDRLVALAADRLRELAAEDGATAGGHVEVVVQHAGATGAAEDLQRRLRDGAVGVVPVRVRPLSPVLAAHVGPGAVGLAVLVTPGR</sequence>
<dbReference type="Gene3D" id="3.40.50.10170">
    <property type="match status" value="1"/>
</dbReference>
<dbReference type="NCBIfam" id="TIGR00762">
    <property type="entry name" value="DegV"/>
    <property type="match status" value="1"/>
</dbReference>
<dbReference type="PANTHER" id="PTHR33434:SF2">
    <property type="entry name" value="FATTY ACID-BINDING PROTEIN TM_1468"/>
    <property type="match status" value="1"/>
</dbReference>